<keyword evidence="2" id="KW-1003">Cell membrane</keyword>
<evidence type="ECO:0000256" key="8">
    <source>
        <dbReference type="ARBA" id="ARBA00023136"/>
    </source>
</evidence>
<evidence type="ECO:0000256" key="5">
    <source>
        <dbReference type="ARBA" id="ARBA00022741"/>
    </source>
</evidence>
<feature type="binding site" evidence="9">
    <location>
        <begin position="674"/>
        <end position="681"/>
    </location>
    <ligand>
        <name>ATP</name>
        <dbReference type="ChEBI" id="CHEBI:30616"/>
    </ligand>
</feature>
<dbReference type="Proteomes" id="UP000326951">
    <property type="component" value="Chromosome"/>
</dbReference>
<evidence type="ECO:0000313" key="12">
    <source>
        <dbReference type="EMBL" id="BBO00161.1"/>
    </source>
</evidence>
<dbReference type="CDD" id="cd01127">
    <property type="entry name" value="TrwB_TraG_TraD_VirD4"/>
    <property type="match status" value="1"/>
</dbReference>
<keyword evidence="7 10" id="KW-1133">Transmembrane helix</keyword>
<dbReference type="InterPro" id="IPR027417">
    <property type="entry name" value="P-loop_NTPase"/>
</dbReference>
<dbReference type="InterPro" id="IPR023839">
    <property type="entry name" value="Firmicutes_EssC_C"/>
</dbReference>
<evidence type="ECO:0000256" key="9">
    <source>
        <dbReference type="PROSITE-ProRule" id="PRU00289"/>
    </source>
</evidence>
<dbReference type="Gene3D" id="3.40.50.300">
    <property type="entry name" value="P-loop containing nucleotide triphosphate hydrolases"/>
    <property type="match status" value="3"/>
</dbReference>
<evidence type="ECO:0000256" key="3">
    <source>
        <dbReference type="ARBA" id="ARBA00022692"/>
    </source>
</evidence>
<keyword evidence="3 10" id="KW-0812">Transmembrane</keyword>
<dbReference type="PROSITE" id="PS50901">
    <property type="entry name" value="FTSK"/>
    <property type="match status" value="2"/>
</dbReference>
<dbReference type="InterPro" id="IPR050206">
    <property type="entry name" value="FtsK/SpoIIIE/SftA"/>
</dbReference>
<name>A0A5K7X643_9BACL</name>
<feature type="transmembrane region" description="Helical" evidence="10">
    <location>
        <begin position="263"/>
        <end position="284"/>
    </location>
</feature>
<gene>
    <name evidence="12" type="primary">yukB</name>
    <name evidence="12" type="ORF">St703_28650</name>
</gene>
<dbReference type="InterPro" id="IPR022206">
    <property type="entry name" value="Firmicutes_EssC_N"/>
</dbReference>
<evidence type="ECO:0000256" key="6">
    <source>
        <dbReference type="ARBA" id="ARBA00022840"/>
    </source>
</evidence>
<dbReference type="GO" id="GO:0003677">
    <property type="term" value="F:DNA binding"/>
    <property type="evidence" value="ECO:0007669"/>
    <property type="project" value="InterPro"/>
</dbReference>
<reference evidence="12 13" key="1">
    <citation type="submission" date="2019-09" db="EMBL/GenBank/DDBJ databases">
        <title>Complete genome sequence of Sporolactobacillus terrae 70-3.</title>
        <authorList>
            <person name="Tanaka N."/>
            <person name="Shiwa Y."/>
            <person name="Fujita N."/>
            <person name="Tanasupawat S."/>
        </authorList>
    </citation>
    <scope>NUCLEOTIDE SEQUENCE [LARGE SCALE GENOMIC DNA]</scope>
    <source>
        <strain evidence="12 13">70-3</strain>
    </source>
</reference>
<dbReference type="RefSeq" id="WP_152080774.1">
    <property type="nucleotide sequence ID" value="NZ_AP021853.1"/>
</dbReference>
<evidence type="ECO:0000259" key="11">
    <source>
        <dbReference type="PROSITE" id="PS50901"/>
    </source>
</evidence>
<protein>
    <submittedName>
        <fullName evidence="12">ESX secretion system protein YukB</fullName>
    </submittedName>
</protein>
<dbReference type="NCBIfam" id="TIGR03928">
    <property type="entry name" value="T7_EssCb_Firm"/>
    <property type="match status" value="1"/>
</dbReference>
<sequence length="1494" mass="171687">MEKLWLMSKDHEQVIDLQPFHKKDVVIGNDWSDTVTCHALHEKVRLIWDQKIKRWGLKSERHAQLVDAYPEDGQVGDEVQFILQKADHDPEPKGFYIGRSVQVTISATESSDFSFPRCKEGQGFQLIKEGDGWIVEAMREGTPVYLNGARVQRRARLTIGDVLFWGLNEWILKSADVLVLAAGEAYTTHFVPVRDPRTVLADKYPDYQRIPRLIYERPTEKVKFSWPSDSDMDNRRNLWIMILPPLIMLLVMSVVLFVQPSGIYMLISIVMFLSTIVTSVYQYFRDARQTKIRQKERKKNYTNYLREKREEFHRLYEKQRFVLHYQFPNSEKLKALAKQLSPRIWERSPEDDDFLDLRLGKTELPPDYAIQGSEQDLSGRSFDALYQEAKTILDHYSKINDVPLTIRLLNGSLGLVGKHSITRKAVQQMLLQLAFFHSYHDLRLIILFDEEEYAQWAWLKWLPHLQSLSTHGKSMIYNEQTRDQLLPSVYALLKERTHTDKKEKKIFLPHLVFVIASDQLIHEHEITEFLGKNFTDIGISSIFLANTKDNLHENVSTVVRYVNETSGDVLILNKVANGQSFQVDPFVEAGNERFARGLAALNHRSGFTNSIPDNVTFLEMMHAEDVRDLHIRQQWMQHDPAKSLAVPVGLRSKNDVLELNLHEKAHGPHGLLAGTTGSGKSEFLQSYILSLAVNFHPHDVAFLLIDFKGGGMAQLFEKLPHLLGTMTNINDEKHFSDRALAAVKSESRRRQLLFSENNINHIDDYQLLYKQGKVKTPLPHLFIISDEFAELKKEEPDFIRELVTTARIGRSLGIHLILATQKPAGVVDDQIRSNSRFKIALRVQDKSDSNDILGNGDAAELKQVGRGYLQVGNNEMYELFQSAWSGAPYEKNIYTSEDDVFYVKDTGYYPISEVHANKEVQAKKQTELEAVVQAITALYRAMGLKRLRSPWLAPLPLHLVRPVAANRMKKQDQFLLGLADHPEKQQQTAVYLNMQRAKNIAVFGASGFGKTTMISSYLLETAKHYTSDQVQLYLFDFGSGGLLPFRTLHHTGDYFRLDEKEKMDKFAKWLNQEIQRRKDLFRRSGVPNVDLFNEQEARPLPYLKIVVDNFEALREEAADALEEAFIRWAREGSNLGIQFILSVSRANGIRPNLLSSLPIRVSYYMTDQSEFYTIFSGSVKTTIEAIPGRALIKSDELEMIQTYLPFETKTAGEYLMRLREEIHACNEHYPESDAIFHVPMLPDRLNASEFLENRKRDASSLYIGLDEETVQPLSINSRQMNTFIIVGDPRKGKTNTIRLILEQLMRQDTQIALSDSEELVFAKAAEKNGWMYLDESDMIELYANQLENTFTAREQEIKAQMQTNGQSRATLAAEYPAFYLLIDGLETFLRKIDNHLQTRMINLMKRFAPIGFYVIATGNQVEWKGYDPLVTELKNTKDALLLVRKTDQSVFTLPYVSKEPALETGFGYLIHQGQDRRLMIPNADAPAFDPARYY</sequence>
<evidence type="ECO:0000256" key="7">
    <source>
        <dbReference type="ARBA" id="ARBA00022989"/>
    </source>
</evidence>
<feature type="domain" description="FtsK" evidence="11">
    <location>
        <begin position="654"/>
        <end position="850"/>
    </location>
</feature>
<evidence type="ECO:0000256" key="10">
    <source>
        <dbReference type="SAM" id="Phobius"/>
    </source>
</evidence>
<organism evidence="12 13">
    <name type="scientific">Sporolactobacillus terrae</name>
    <dbReference type="NCBI Taxonomy" id="269673"/>
    <lineage>
        <taxon>Bacteria</taxon>
        <taxon>Bacillati</taxon>
        <taxon>Bacillota</taxon>
        <taxon>Bacilli</taxon>
        <taxon>Bacillales</taxon>
        <taxon>Sporolactobacillaceae</taxon>
        <taxon>Sporolactobacillus</taxon>
    </lineage>
</organism>
<keyword evidence="8 10" id="KW-0472">Membrane</keyword>
<dbReference type="Pfam" id="PF12538">
    <property type="entry name" value="FtsK_SpoIIIE_N"/>
    <property type="match status" value="1"/>
</dbReference>
<dbReference type="Pfam" id="PF01580">
    <property type="entry name" value="FtsK_SpoIIIE"/>
    <property type="match status" value="2"/>
</dbReference>
<dbReference type="SUPFAM" id="SSF52540">
    <property type="entry name" value="P-loop containing nucleoside triphosphate hydrolases"/>
    <property type="match status" value="3"/>
</dbReference>
<dbReference type="SMART" id="SM00382">
    <property type="entry name" value="AAA"/>
    <property type="match status" value="2"/>
</dbReference>
<evidence type="ECO:0000256" key="4">
    <source>
        <dbReference type="ARBA" id="ARBA00022737"/>
    </source>
</evidence>
<feature type="binding site" evidence="9">
    <location>
        <begin position="1004"/>
        <end position="1011"/>
    </location>
    <ligand>
        <name>ATP</name>
        <dbReference type="ChEBI" id="CHEBI:30616"/>
    </ligand>
</feature>
<keyword evidence="5 9" id="KW-0547">Nucleotide-binding</keyword>
<dbReference type="EMBL" id="AP021853">
    <property type="protein sequence ID" value="BBO00161.1"/>
    <property type="molecule type" value="Genomic_DNA"/>
</dbReference>
<keyword evidence="4" id="KW-0677">Repeat</keyword>
<proteinExistence type="predicted"/>
<dbReference type="PANTHER" id="PTHR22683">
    <property type="entry name" value="SPORULATION PROTEIN RELATED"/>
    <property type="match status" value="1"/>
</dbReference>
<accession>A0A5K7X643</accession>
<keyword evidence="6 9" id="KW-0067">ATP-binding</keyword>
<dbReference type="GO" id="GO:0005886">
    <property type="term" value="C:plasma membrane"/>
    <property type="evidence" value="ECO:0007669"/>
    <property type="project" value="UniProtKB-SubCell"/>
</dbReference>
<feature type="domain" description="FtsK" evidence="11">
    <location>
        <begin position="987"/>
        <end position="1172"/>
    </location>
</feature>
<dbReference type="InterPro" id="IPR003593">
    <property type="entry name" value="AAA+_ATPase"/>
</dbReference>
<dbReference type="PANTHER" id="PTHR22683:SF1">
    <property type="entry name" value="TYPE VII SECRETION SYSTEM PROTEIN ESSC"/>
    <property type="match status" value="1"/>
</dbReference>
<evidence type="ECO:0000256" key="2">
    <source>
        <dbReference type="ARBA" id="ARBA00022475"/>
    </source>
</evidence>
<feature type="transmembrane region" description="Helical" evidence="10">
    <location>
        <begin position="238"/>
        <end position="257"/>
    </location>
</feature>
<dbReference type="InterPro" id="IPR002543">
    <property type="entry name" value="FtsK_dom"/>
</dbReference>
<dbReference type="GO" id="GO:0005524">
    <property type="term" value="F:ATP binding"/>
    <property type="evidence" value="ECO:0007669"/>
    <property type="project" value="UniProtKB-UniRule"/>
</dbReference>
<evidence type="ECO:0000313" key="13">
    <source>
        <dbReference type="Proteomes" id="UP000326951"/>
    </source>
</evidence>
<comment type="subcellular location">
    <subcellularLocation>
        <location evidence="1">Cell membrane</location>
        <topology evidence="1">Multi-pass membrane protein</topology>
    </subcellularLocation>
</comment>
<evidence type="ECO:0000256" key="1">
    <source>
        <dbReference type="ARBA" id="ARBA00004651"/>
    </source>
</evidence>